<sequence length="182" mass="21329">MLIPQNKIYFNLLFNFFSSFVNCVVKLLIKNLFIFIISFFIFFIYSNFMHIIKVMKKLNTYCYHKRELKIILFFLGILLNEVIVMKKRFFILVSLLIAFTLLFPSNSYASTTLSPINGNYTEGIYKIDAKDSSSYNLQYRFLTPNEKCTIIILDENNNTIFKSIKCPNQCDAGIFNCVNFLS</sequence>
<feature type="transmembrane region" description="Helical" evidence="1">
    <location>
        <begin position="35"/>
        <end position="55"/>
    </location>
</feature>
<evidence type="ECO:0000313" key="2">
    <source>
        <dbReference type="EMBL" id="EEP56295.1"/>
    </source>
</evidence>
<organism evidence="2 3">
    <name type="scientific">Clostridium butyricum E4 str. BoNT E BL5262</name>
    <dbReference type="NCBI Taxonomy" id="632245"/>
    <lineage>
        <taxon>Bacteria</taxon>
        <taxon>Bacillati</taxon>
        <taxon>Bacillota</taxon>
        <taxon>Clostridia</taxon>
        <taxon>Eubacteriales</taxon>
        <taxon>Clostridiaceae</taxon>
        <taxon>Clostridium</taxon>
    </lineage>
</organism>
<dbReference type="Proteomes" id="UP000003081">
    <property type="component" value="Unassembled WGS sequence"/>
</dbReference>
<reference evidence="2 3" key="1">
    <citation type="submission" date="2009-08" db="EMBL/GenBank/DDBJ databases">
        <authorList>
            <person name="Shrivastava S."/>
            <person name="Brinkac L.B."/>
            <person name="Brown J.L."/>
            <person name="Bruce D.B."/>
            <person name="Detter C."/>
            <person name="Green L.D."/>
            <person name="Munk C.A."/>
            <person name="Rogers Y.C."/>
            <person name="Tapia R."/>
            <person name="Sims D.R."/>
            <person name="Smith L.A."/>
            <person name="Smith T.J."/>
            <person name="Sutton G."/>
            <person name="Brettin T."/>
        </authorList>
    </citation>
    <scope>NUCLEOTIDE SEQUENCE [LARGE SCALE GENOMIC DNA]</scope>
    <source>
        <strain evidence="3">E4 str. BoNT E BL5262</strain>
    </source>
</reference>
<protein>
    <submittedName>
        <fullName evidence="2">Uncharacterized protein</fullName>
    </submittedName>
</protein>
<dbReference type="AlphaFoldDB" id="C4IAZ4"/>
<gene>
    <name evidence="2" type="ORF">CLP_0438</name>
</gene>
<dbReference type="EMBL" id="ACOM01000001">
    <property type="protein sequence ID" value="EEP56295.1"/>
    <property type="molecule type" value="Genomic_DNA"/>
</dbReference>
<name>C4IAZ4_CLOBU</name>
<dbReference type="eggNOG" id="ENOG5030GGW">
    <property type="taxonomic scope" value="Bacteria"/>
</dbReference>
<feature type="transmembrane region" description="Helical" evidence="1">
    <location>
        <begin position="89"/>
        <end position="109"/>
    </location>
</feature>
<feature type="transmembrane region" description="Helical" evidence="1">
    <location>
        <begin position="12"/>
        <end position="29"/>
    </location>
</feature>
<feature type="transmembrane region" description="Helical" evidence="1">
    <location>
        <begin position="67"/>
        <end position="83"/>
    </location>
</feature>
<keyword evidence="1" id="KW-0472">Membrane</keyword>
<evidence type="ECO:0000313" key="3">
    <source>
        <dbReference type="Proteomes" id="UP000003081"/>
    </source>
</evidence>
<evidence type="ECO:0000256" key="1">
    <source>
        <dbReference type="SAM" id="Phobius"/>
    </source>
</evidence>
<accession>C4IAZ4</accession>
<comment type="caution">
    <text evidence="2">The sequence shown here is derived from an EMBL/GenBank/DDBJ whole genome shotgun (WGS) entry which is preliminary data.</text>
</comment>
<proteinExistence type="predicted"/>
<keyword evidence="3" id="KW-1185">Reference proteome</keyword>
<keyword evidence="1" id="KW-1133">Transmembrane helix</keyword>
<dbReference type="HOGENOM" id="CLU_1479602_0_0_9"/>
<keyword evidence="1" id="KW-0812">Transmembrane</keyword>